<protein>
    <recommendedName>
        <fullName evidence="4">JmjC domain-containing protein</fullName>
    </recommendedName>
</protein>
<feature type="region of interest" description="Disordered" evidence="3">
    <location>
        <begin position="227"/>
        <end position="256"/>
    </location>
</feature>
<dbReference type="Proteomes" id="UP000222542">
    <property type="component" value="Unassembled WGS sequence"/>
</dbReference>
<dbReference type="STRING" id="4072.A0A2G2YZ49"/>
<evidence type="ECO:0000256" key="3">
    <source>
        <dbReference type="SAM" id="MobiDB-lite"/>
    </source>
</evidence>
<organism evidence="5 6">
    <name type="scientific">Capsicum annuum</name>
    <name type="common">Capsicum pepper</name>
    <dbReference type="NCBI Taxonomy" id="4072"/>
    <lineage>
        <taxon>Eukaryota</taxon>
        <taxon>Viridiplantae</taxon>
        <taxon>Streptophyta</taxon>
        <taxon>Embryophyta</taxon>
        <taxon>Tracheophyta</taxon>
        <taxon>Spermatophyta</taxon>
        <taxon>Magnoliopsida</taxon>
        <taxon>eudicotyledons</taxon>
        <taxon>Gunneridae</taxon>
        <taxon>Pentapetalae</taxon>
        <taxon>asterids</taxon>
        <taxon>lamiids</taxon>
        <taxon>Solanales</taxon>
        <taxon>Solanaceae</taxon>
        <taxon>Solanoideae</taxon>
        <taxon>Capsiceae</taxon>
        <taxon>Capsicum</taxon>
    </lineage>
</organism>
<dbReference type="AlphaFoldDB" id="A0A2G2YZ49"/>
<dbReference type="PROSITE" id="PS51184">
    <property type="entry name" value="JMJC"/>
    <property type="match status" value="1"/>
</dbReference>
<evidence type="ECO:0000313" key="6">
    <source>
        <dbReference type="Proteomes" id="UP000222542"/>
    </source>
</evidence>
<dbReference type="PANTHER" id="PTHR10694">
    <property type="entry name" value="LYSINE-SPECIFIC DEMETHYLASE"/>
    <property type="match status" value="1"/>
</dbReference>
<evidence type="ECO:0000256" key="1">
    <source>
        <dbReference type="ARBA" id="ARBA00004123"/>
    </source>
</evidence>
<reference evidence="5 6" key="2">
    <citation type="journal article" date="2017" name="Genome Biol.">
        <title>New reference genome sequences of hot pepper reveal the massive evolution of plant disease-resistance genes by retroduplication.</title>
        <authorList>
            <person name="Kim S."/>
            <person name="Park J."/>
            <person name="Yeom S.I."/>
            <person name="Kim Y.M."/>
            <person name="Seo E."/>
            <person name="Kim K.T."/>
            <person name="Kim M.S."/>
            <person name="Lee J.M."/>
            <person name="Cheong K."/>
            <person name="Shin H.S."/>
            <person name="Kim S.B."/>
            <person name="Han K."/>
            <person name="Lee J."/>
            <person name="Park M."/>
            <person name="Lee H.A."/>
            <person name="Lee H.Y."/>
            <person name="Lee Y."/>
            <person name="Oh S."/>
            <person name="Lee J.H."/>
            <person name="Choi E."/>
            <person name="Choi E."/>
            <person name="Lee S.E."/>
            <person name="Jeon J."/>
            <person name="Kim H."/>
            <person name="Choi G."/>
            <person name="Song H."/>
            <person name="Lee J."/>
            <person name="Lee S.C."/>
            <person name="Kwon J.K."/>
            <person name="Lee H.Y."/>
            <person name="Koo N."/>
            <person name="Hong Y."/>
            <person name="Kim R.W."/>
            <person name="Kang W.H."/>
            <person name="Huh J.H."/>
            <person name="Kang B.C."/>
            <person name="Yang T.J."/>
            <person name="Lee Y.H."/>
            <person name="Bennetzen J.L."/>
            <person name="Choi D."/>
        </authorList>
    </citation>
    <scope>NUCLEOTIDE SEQUENCE [LARGE SCALE GENOMIC DNA]</scope>
    <source>
        <strain evidence="6">cv. CM334</strain>
    </source>
</reference>
<dbReference type="Gramene" id="PHT75009">
    <property type="protein sequence ID" value="PHT75009"/>
    <property type="gene ID" value="T459_22286"/>
</dbReference>
<dbReference type="InterPro" id="IPR003347">
    <property type="entry name" value="JmjC_dom"/>
</dbReference>
<keyword evidence="6" id="KW-1185">Reference proteome</keyword>
<comment type="subcellular location">
    <subcellularLocation>
        <location evidence="1">Nucleus</location>
    </subcellularLocation>
</comment>
<gene>
    <name evidence="5" type="ORF">T459_22286</name>
</gene>
<dbReference type="Pfam" id="PF02373">
    <property type="entry name" value="JmjC"/>
    <property type="match status" value="1"/>
</dbReference>
<evidence type="ECO:0000256" key="2">
    <source>
        <dbReference type="ARBA" id="ARBA00023242"/>
    </source>
</evidence>
<feature type="domain" description="JmjC" evidence="4">
    <location>
        <begin position="1"/>
        <end position="97"/>
    </location>
</feature>
<comment type="caution">
    <text evidence="5">The sequence shown here is derived from an EMBL/GenBank/DDBJ whole genome shotgun (WGS) entry which is preliminary data.</text>
</comment>
<evidence type="ECO:0000313" key="5">
    <source>
        <dbReference type="EMBL" id="PHT75009.1"/>
    </source>
</evidence>
<dbReference type="SMART" id="SM00558">
    <property type="entry name" value="JmjC"/>
    <property type="match status" value="1"/>
</dbReference>
<dbReference type="SUPFAM" id="SSF51197">
    <property type="entry name" value="Clavaminate synthase-like"/>
    <property type="match status" value="1"/>
</dbReference>
<dbReference type="GO" id="GO:0010468">
    <property type="term" value="P:regulation of gene expression"/>
    <property type="evidence" value="ECO:0007669"/>
    <property type="project" value="UniProtKB-ARBA"/>
</dbReference>
<feature type="compositionally biased region" description="Polar residues" evidence="3">
    <location>
        <begin position="233"/>
        <end position="249"/>
    </location>
</feature>
<proteinExistence type="predicted"/>
<reference evidence="5 6" key="1">
    <citation type="journal article" date="2014" name="Nat. Genet.">
        <title>Genome sequence of the hot pepper provides insights into the evolution of pungency in Capsicum species.</title>
        <authorList>
            <person name="Kim S."/>
            <person name="Park M."/>
            <person name="Yeom S.I."/>
            <person name="Kim Y.M."/>
            <person name="Lee J.M."/>
            <person name="Lee H.A."/>
            <person name="Seo E."/>
            <person name="Choi J."/>
            <person name="Cheong K."/>
            <person name="Kim K.T."/>
            <person name="Jung K."/>
            <person name="Lee G.W."/>
            <person name="Oh S.K."/>
            <person name="Bae C."/>
            <person name="Kim S.B."/>
            <person name="Lee H.Y."/>
            <person name="Kim S.Y."/>
            <person name="Kim M.S."/>
            <person name="Kang B.C."/>
            <person name="Jo Y.D."/>
            <person name="Yang H.B."/>
            <person name="Jeong H.J."/>
            <person name="Kang W.H."/>
            <person name="Kwon J.K."/>
            <person name="Shin C."/>
            <person name="Lim J.Y."/>
            <person name="Park J.H."/>
            <person name="Huh J.H."/>
            <person name="Kim J.S."/>
            <person name="Kim B.D."/>
            <person name="Cohen O."/>
            <person name="Paran I."/>
            <person name="Suh M.C."/>
            <person name="Lee S.B."/>
            <person name="Kim Y.K."/>
            <person name="Shin Y."/>
            <person name="Noh S.J."/>
            <person name="Park J."/>
            <person name="Seo Y.S."/>
            <person name="Kwon S.Y."/>
            <person name="Kim H.A."/>
            <person name="Park J.M."/>
            <person name="Kim H.J."/>
            <person name="Choi S.B."/>
            <person name="Bosland P.W."/>
            <person name="Reeves G."/>
            <person name="Jo S.H."/>
            <person name="Lee B.W."/>
            <person name="Cho H.T."/>
            <person name="Choi H.S."/>
            <person name="Lee M.S."/>
            <person name="Yu Y."/>
            <person name="Do Choi Y."/>
            <person name="Park B.S."/>
            <person name="van Deynze A."/>
            <person name="Ashrafi H."/>
            <person name="Hill T."/>
            <person name="Kim W.T."/>
            <person name="Pai H.S."/>
            <person name="Ahn H.K."/>
            <person name="Yeam I."/>
            <person name="Giovannoni J.J."/>
            <person name="Rose J.K."/>
            <person name="Sorensen I."/>
            <person name="Lee S.J."/>
            <person name="Kim R.W."/>
            <person name="Choi I.Y."/>
            <person name="Choi B.S."/>
            <person name="Lim J.S."/>
            <person name="Lee Y.H."/>
            <person name="Choi D."/>
        </authorList>
    </citation>
    <scope>NUCLEOTIDE SEQUENCE [LARGE SCALE GENOMIC DNA]</scope>
    <source>
        <strain evidence="6">cv. CM334</strain>
    </source>
</reference>
<keyword evidence="2" id="KW-0539">Nucleus</keyword>
<name>A0A2G2YZ49_CAPAN</name>
<evidence type="ECO:0000259" key="4">
    <source>
        <dbReference type="PROSITE" id="PS51184"/>
    </source>
</evidence>
<dbReference type="GO" id="GO:0005634">
    <property type="term" value="C:nucleus"/>
    <property type="evidence" value="ECO:0007669"/>
    <property type="project" value="UniProtKB-SubCell"/>
</dbReference>
<dbReference type="Gene3D" id="2.60.120.650">
    <property type="entry name" value="Cupin"/>
    <property type="match status" value="1"/>
</dbReference>
<dbReference type="PANTHER" id="PTHR10694:SF113">
    <property type="entry name" value="PROTEIN JUMONJI"/>
    <property type="match status" value="1"/>
</dbReference>
<accession>A0A2G2YZ49</accession>
<dbReference type="EMBL" id="AYRZ02000008">
    <property type="protein sequence ID" value="PHT75009.1"/>
    <property type="molecule type" value="Genomic_DNA"/>
</dbReference>
<sequence>MWYGVPGADAIKLEAAMRKHLPEVIESNLHLIKKVTQLSPSILKSEGVPVYRVVQNPGDFVLTFPRAYHAGFNCAEAVNVAPVDWLAHGQNGIELYQGKLSAIYRWARQDLGLALSSYVNKERQLAGKLSCKPEESVVKETSSGLPIASVKKEKNDGNAALLTKASSSAFPLPKDKQSREPLASFMPDNTSHGIEGTKNGFQSKYKREVKGTSGLGDGDVILLSDDEGEEENNSIPSRDTVGKQTVNRGNSDKPVATASIDGARVTEDGVNGSLGSDSVKVLRIMQMLKYIVDLIKKLILLLELRL</sequence>